<sequence length="1069" mass="127517">MIKDLNMSEKSEEFNPDSDEDDYNDIYSTERPVENCTDTNDNAILLSMNDYFTRIQDQSDSLLKDLEECDILMEEANCKMIHRDEEDDEEVKRRKDIIKQLEEEDEKELAELRRDENNGEEQFFATEVSAIEETKDDKEENEINENNGEIILATDIEKMERDLREKIIQFNKQAIEKEKERKQVEENILKPLKEIEERKAVLREEKRAWIEDEKHNLVEINKKLEEDNERENESLLERLMKSQKKYEERIEQLGRVQASEYEEFNKQAEFEKQKKENQQIKAAISIQTTFRRYCARKLYGEAIDERRYNARIHYEQKRIAEIEERKREAEIMKKEKQAEEERIRLEKVQLEEAEKLRKEEERLEKIRQAEKKKQEEENLRLEKLKQEEMKKKEEERKRQEEEKKRQEEEKKRQEEEKKRQEEEKKRQEEEKKKQEEEKKKQEEEKKRQEEEKKRQEEVKQRQEEEKRKQEEEKKRQEEEKRREEKRIQEQERLHLKKIQDEEEKKRQETERVLKLKLSEEEERGGKVERYTDKDKKNIIEELPTDKEKMRLEKINRELDEIRKRNSKATTLDENQEKQKSGLSDTDLAELEEIDNRYNKIAKVLSQIREDRTEKTVYDKNLESKVMTTYGKNKFEESLQQFSAVPKPPSDSPSNGRSNLNQRLNEKQMEKKNAAATKIQALWRGYKARQDFDTYIKRCLAAITIQQAWRSYKYNNEYDLYKHNAAILIQKTWRGYRVRKKLDSVKQLFLKSDVVRETAESEKSDEEEEIDFNFNEDSIDIVIRPSDVPDLQNDIVLPPLSTTDNQSSNQPPNIPVEAWRASPLNNSRMKPPLPPLLSRASSRIADPDITSQRTFASKKEEELQQEWGFKNSQTAALMLERAKKMKYNSERRKKISKLDAKQRLALFKKFEGEKPSVQAVKKGVERTEYFQGVQKNSEKEQKTKVLENSSKENRTYEWIHTQISNFDVPLSSSRINQSENLPKLDNRVLSGGRSNLTESPISMELQSIGDSTISGTRRFSATDFKPRKGSLPSIKTTNSAPHQKAHEKMSWRNKQVKLSGGWGGGKKRGK</sequence>
<dbReference type="CDD" id="cd23767">
    <property type="entry name" value="IQCD"/>
    <property type="match status" value="2"/>
</dbReference>
<proteinExistence type="predicted"/>
<keyword evidence="2" id="KW-0963">Cytoplasm</keyword>
<dbReference type="Pfam" id="PF00612">
    <property type="entry name" value="IQ"/>
    <property type="match status" value="3"/>
</dbReference>
<feature type="region of interest" description="Disordered" evidence="6">
    <location>
        <begin position="1011"/>
        <end position="1069"/>
    </location>
</feature>
<protein>
    <submittedName>
        <fullName evidence="7">DgyrCDS1902</fullName>
    </submittedName>
</protein>
<dbReference type="SUPFAM" id="SSF52540">
    <property type="entry name" value="P-loop containing nucleoside triphosphate hydrolases"/>
    <property type="match status" value="1"/>
</dbReference>
<dbReference type="GO" id="GO:0000922">
    <property type="term" value="C:spindle pole"/>
    <property type="evidence" value="ECO:0007669"/>
    <property type="project" value="TreeGrafter"/>
</dbReference>
<dbReference type="PROSITE" id="PS50096">
    <property type="entry name" value="IQ"/>
    <property type="match status" value="3"/>
</dbReference>
<dbReference type="EMBL" id="CAJFCJ010000002">
    <property type="protein sequence ID" value="CAD5112681.1"/>
    <property type="molecule type" value="Genomic_DNA"/>
</dbReference>
<comment type="caution">
    <text evidence="7">The sequence shown here is derived from an EMBL/GenBank/DDBJ whole genome shotgun (WGS) entry which is preliminary data.</text>
</comment>
<feature type="region of interest" description="Disordered" evidence="6">
    <location>
        <begin position="560"/>
        <end position="589"/>
    </location>
</feature>
<feature type="region of interest" description="Disordered" evidence="6">
    <location>
        <begin position="367"/>
        <end position="512"/>
    </location>
</feature>
<dbReference type="PANTHER" id="PTHR22706:SF1">
    <property type="entry name" value="ASSEMBLY FACTOR FOR SPINDLE MICROTUBULES"/>
    <property type="match status" value="1"/>
</dbReference>
<dbReference type="InterPro" id="IPR000048">
    <property type="entry name" value="IQ_motif_EF-hand-BS"/>
</dbReference>
<keyword evidence="4" id="KW-0112">Calmodulin-binding</keyword>
<feature type="compositionally biased region" description="Basic and acidic residues" evidence="6">
    <location>
        <begin position="1"/>
        <end position="13"/>
    </location>
</feature>
<dbReference type="AlphaFoldDB" id="A0A7I8V8K2"/>
<dbReference type="GO" id="GO:0051295">
    <property type="term" value="P:establishment of meiotic spindle localization"/>
    <property type="evidence" value="ECO:0007669"/>
    <property type="project" value="TreeGrafter"/>
</dbReference>
<dbReference type="GO" id="GO:0000278">
    <property type="term" value="P:mitotic cell cycle"/>
    <property type="evidence" value="ECO:0007669"/>
    <property type="project" value="TreeGrafter"/>
</dbReference>
<dbReference type="SMART" id="SM00015">
    <property type="entry name" value="IQ"/>
    <property type="match status" value="4"/>
</dbReference>
<dbReference type="GO" id="GO:0005516">
    <property type="term" value="F:calmodulin binding"/>
    <property type="evidence" value="ECO:0007669"/>
    <property type="project" value="UniProtKB-KW"/>
</dbReference>
<dbReference type="OrthoDB" id="6159468at2759"/>
<evidence type="ECO:0000256" key="2">
    <source>
        <dbReference type="ARBA" id="ARBA00022490"/>
    </source>
</evidence>
<evidence type="ECO:0000256" key="1">
    <source>
        <dbReference type="ARBA" id="ARBA00004496"/>
    </source>
</evidence>
<dbReference type="PANTHER" id="PTHR22706">
    <property type="entry name" value="ASSEMBLY FACTOR FOR SPINDLE MICROTUBULES"/>
    <property type="match status" value="1"/>
</dbReference>
<gene>
    <name evidence="7" type="ORF">DGYR_LOCUS1783</name>
</gene>
<dbReference type="InterPro" id="IPR027417">
    <property type="entry name" value="P-loop_NTPase"/>
</dbReference>
<feature type="compositionally biased region" description="Acidic residues" evidence="6">
    <location>
        <begin position="14"/>
        <end position="24"/>
    </location>
</feature>
<comment type="subcellular location">
    <subcellularLocation>
        <location evidence="1">Cytoplasm</location>
    </subcellularLocation>
</comment>
<feature type="region of interest" description="Disordered" evidence="6">
    <location>
        <begin position="1"/>
        <end position="35"/>
    </location>
</feature>
<evidence type="ECO:0000256" key="6">
    <source>
        <dbReference type="SAM" id="MobiDB-lite"/>
    </source>
</evidence>
<feature type="coiled-coil region" evidence="5">
    <location>
        <begin position="160"/>
        <end position="281"/>
    </location>
</feature>
<evidence type="ECO:0000313" key="7">
    <source>
        <dbReference type="EMBL" id="CAD5112681.1"/>
    </source>
</evidence>
<evidence type="ECO:0000313" key="8">
    <source>
        <dbReference type="Proteomes" id="UP000549394"/>
    </source>
</evidence>
<evidence type="ECO:0000256" key="3">
    <source>
        <dbReference type="ARBA" id="ARBA00022737"/>
    </source>
</evidence>
<dbReference type="Gene3D" id="1.20.5.190">
    <property type="match status" value="2"/>
</dbReference>
<dbReference type="GO" id="GO:0005737">
    <property type="term" value="C:cytoplasm"/>
    <property type="evidence" value="ECO:0007669"/>
    <property type="project" value="UniProtKB-SubCell"/>
</dbReference>
<keyword evidence="8" id="KW-1185">Reference proteome</keyword>
<dbReference type="InterPro" id="IPR051185">
    <property type="entry name" value="ASPM"/>
</dbReference>
<keyword evidence="5" id="KW-0175">Coiled coil</keyword>
<dbReference type="Proteomes" id="UP000549394">
    <property type="component" value="Unassembled WGS sequence"/>
</dbReference>
<feature type="coiled-coil region" evidence="5">
    <location>
        <begin position="95"/>
        <end position="122"/>
    </location>
</feature>
<evidence type="ECO:0000256" key="5">
    <source>
        <dbReference type="SAM" id="Coils"/>
    </source>
</evidence>
<dbReference type="GO" id="GO:0007051">
    <property type="term" value="P:spindle organization"/>
    <property type="evidence" value="ECO:0007669"/>
    <property type="project" value="TreeGrafter"/>
</dbReference>
<name>A0A7I8V8K2_9ANNE</name>
<keyword evidence="3" id="KW-0677">Repeat</keyword>
<accession>A0A7I8V8K2</accession>
<organism evidence="7 8">
    <name type="scientific">Dimorphilus gyrociliatus</name>
    <dbReference type="NCBI Taxonomy" id="2664684"/>
    <lineage>
        <taxon>Eukaryota</taxon>
        <taxon>Metazoa</taxon>
        <taxon>Spiralia</taxon>
        <taxon>Lophotrochozoa</taxon>
        <taxon>Annelida</taxon>
        <taxon>Polychaeta</taxon>
        <taxon>Polychaeta incertae sedis</taxon>
        <taxon>Dinophilidae</taxon>
        <taxon>Dimorphilus</taxon>
    </lineage>
</organism>
<evidence type="ECO:0000256" key="4">
    <source>
        <dbReference type="ARBA" id="ARBA00022860"/>
    </source>
</evidence>
<reference evidence="7 8" key="1">
    <citation type="submission" date="2020-08" db="EMBL/GenBank/DDBJ databases">
        <authorList>
            <person name="Hejnol A."/>
        </authorList>
    </citation>
    <scope>NUCLEOTIDE SEQUENCE [LARGE SCALE GENOMIC DNA]</scope>
</reference>